<organism evidence="1 2">
    <name type="scientific">Dunaliella salina</name>
    <name type="common">Green alga</name>
    <name type="synonym">Protococcus salinus</name>
    <dbReference type="NCBI Taxonomy" id="3046"/>
    <lineage>
        <taxon>Eukaryota</taxon>
        <taxon>Viridiplantae</taxon>
        <taxon>Chlorophyta</taxon>
        <taxon>core chlorophytes</taxon>
        <taxon>Chlorophyceae</taxon>
        <taxon>CS clade</taxon>
        <taxon>Chlamydomonadales</taxon>
        <taxon>Dunaliellaceae</taxon>
        <taxon>Dunaliella</taxon>
    </lineage>
</organism>
<dbReference type="EMBL" id="MU070203">
    <property type="protein sequence ID" value="KAF5829107.1"/>
    <property type="molecule type" value="Genomic_DNA"/>
</dbReference>
<dbReference type="Proteomes" id="UP000815325">
    <property type="component" value="Unassembled WGS sequence"/>
</dbReference>
<comment type="caution">
    <text evidence="1">The sequence shown here is derived from an EMBL/GenBank/DDBJ whole genome shotgun (WGS) entry which is preliminary data.</text>
</comment>
<protein>
    <submittedName>
        <fullName evidence="1">Uncharacterized protein</fullName>
    </submittedName>
</protein>
<accession>A0ABZ3KIV9</accession>
<name>A0ABZ3KIV9_DUNSA</name>
<gene>
    <name evidence="1" type="ORF">DUNSADRAFT_16544</name>
</gene>
<proteinExistence type="predicted"/>
<keyword evidence="2" id="KW-1185">Reference proteome</keyword>
<reference evidence="1" key="1">
    <citation type="submission" date="2017-08" db="EMBL/GenBank/DDBJ databases">
        <authorList>
            <person name="Polle J.E."/>
            <person name="Barry K."/>
            <person name="Cushman J."/>
            <person name="Schmutz J."/>
            <person name="Tran D."/>
            <person name="Hathwaick L.T."/>
            <person name="Yim W.C."/>
            <person name="Jenkins J."/>
            <person name="Mckie-Krisberg Z.M."/>
            <person name="Prochnik S."/>
            <person name="Lindquist E."/>
            <person name="Dockter R.B."/>
            <person name="Adam C."/>
            <person name="Molina H."/>
            <person name="Bunkerborg J."/>
            <person name="Jin E."/>
            <person name="Buchheim M."/>
            <person name="Magnuson J."/>
        </authorList>
    </citation>
    <scope>NUCLEOTIDE SEQUENCE</scope>
    <source>
        <strain evidence="1">CCAP 19/18</strain>
    </source>
</reference>
<sequence>MKSVSSGDLNGFNKMKSPSGDFRLAVLFGGRAVVHFHFWTVTNVPVSLVVIQIWNRLMETGKHDCNLTSCDHGQVCRAQRGLQV</sequence>
<evidence type="ECO:0000313" key="1">
    <source>
        <dbReference type="EMBL" id="KAF5829107.1"/>
    </source>
</evidence>
<evidence type="ECO:0000313" key="2">
    <source>
        <dbReference type="Proteomes" id="UP000815325"/>
    </source>
</evidence>